<evidence type="ECO:0008006" key="3">
    <source>
        <dbReference type="Google" id="ProtNLM"/>
    </source>
</evidence>
<keyword evidence="2" id="KW-1185">Reference proteome</keyword>
<dbReference type="STRING" id="1391654.AKJ09_08076"/>
<dbReference type="PANTHER" id="PTHR41291">
    <property type="entry name" value="DNA ALKYLATION REPAIR PROTEIN"/>
    <property type="match status" value="1"/>
</dbReference>
<dbReference type="CDD" id="cd06561">
    <property type="entry name" value="AlkD_like"/>
    <property type="match status" value="1"/>
</dbReference>
<accession>A0A0K1Q6Q0</accession>
<dbReference type="Proteomes" id="UP000064967">
    <property type="component" value="Chromosome"/>
</dbReference>
<dbReference type="SUPFAM" id="SSF48371">
    <property type="entry name" value="ARM repeat"/>
    <property type="match status" value="1"/>
</dbReference>
<organism evidence="1 2">
    <name type="scientific">Labilithrix luteola</name>
    <dbReference type="NCBI Taxonomy" id="1391654"/>
    <lineage>
        <taxon>Bacteria</taxon>
        <taxon>Pseudomonadati</taxon>
        <taxon>Myxococcota</taxon>
        <taxon>Polyangia</taxon>
        <taxon>Polyangiales</taxon>
        <taxon>Labilitrichaceae</taxon>
        <taxon>Labilithrix</taxon>
    </lineage>
</organism>
<dbReference type="InterPro" id="IPR016024">
    <property type="entry name" value="ARM-type_fold"/>
</dbReference>
<evidence type="ECO:0000313" key="1">
    <source>
        <dbReference type="EMBL" id="AKV01413.1"/>
    </source>
</evidence>
<dbReference type="Pfam" id="PF08713">
    <property type="entry name" value="DNA_alkylation"/>
    <property type="match status" value="1"/>
</dbReference>
<dbReference type="KEGG" id="llu:AKJ09_08076"/>
<name>A0A0K1Q6Q0_9BACT</name>
<reference evidence="1 2" key="1">
    <citation type="submission" date="2015-08" db="EMBL/GenBank/DDBJ databases">
        <authorList>
            <person name="Babu N.S."/>
            <person name="Beckwith C.J."/>
            <person name="Beseler K.G."/>
            <person name="Brison A."/>
            <person name="Carone J.V."/>
            <person name="Caskin T.P."/>
            <person name="Diamond M."/>
            <person name="Durham M.E."/>
            <person name="Foxe J.M."/>
            <person name="Go M."/>
            <person name="Henderson B.A."/>
            <person name="Jones I.B."/>
            <person name="McGettigan J.A."/>
            <person name="Micheletti S.J."/>
            <person name="Nasrallah M.E."/>
            <person name="Ortiz D."/>
            <person name="Piller C.R."/>
            <person name="Privatt S.R."/>
            <person name="Schneider S.L."/>
            <person name="Sharp S."/>
            <person name="Smith T.C."/>
            <person name="Stanton J.D."/>
            <person name="Ullery H.E."/>
            <person name="Wilson R.J."/>
            <person name="Serrano M.G."/>
            <person name="Buck G."/>
            <person name="Lee V."/>
            <person name="Wang Y."/>
            <person name="Carvalho R."/>
            <person name="Voegtly L."/>
            <person name="Shi R."/>
            <person name="Duckworth R."/>
            <person name="Johnson A."/>
            <person name="Loviza R."/>
            <person name="Walstead R."/>
            <person name="Shah Z."/>
            <person name="Kiflezghi M."/>
            <person name="Wade K."/>
            <person name="Ball S.L."/>
            <person name="Bradley K.W."/>
            <person name="Asai D.J."/>
            <person name="Bowman C.A."/>
            <person name="Russell D.A."/>
            <person name="Pope W.H."/>
            <person name="Jacobs-Sera D."/>
            <person name="Hendrix R.W."/>
            <person name="Hatfull G.F."/>
        </authorList>
    </citation>
    <scope>NUCLEOTIDE SEQUENCE [LARGE SCALE GENOMIC DNA]</scope>
    <source>
        <strain evidence="1 2">DSM 27648</strain>
    </source>
</reference>
<dbReference type="PANTHER" id="PTHR41291:SF1">
    <property type="entry name" value="DNA ALKYLATION REPAIR PROTEIN"/>
    <property type="match status" value="1"/>
</dbReference>
<gene>
    <name evidence="1" type="ORF">AKJ09_08076</name>
</gene>
<proteinExistence type="predicted"/>
<protein>
    <recommendedName>
        <fullName evidence="3">DNA alkylation repair enzyme</fullName>
    </recommendedName>
</protein>
<dbReference type="Gene3D" id="1.25.10.90">
    <property type="match status" value="1"/>
</dbReference>
<evidence type="ECO:0000313" key="2">
    <source>
        <dbReference type="Proteomes" id="UP000064967"/>
    </source>
</evidence>
<dbReference type="InterPro" id="IPR014825">
    <property type="entry name" value="DNA_alkylation"/>
</dbReference>
<dbReference type="PATRIC" id="fig|1391654.3.peg.8188"/>
<sequence>MTSMPSTRRAATTKLPANAKNTSSAELATTLAWLEQNGSKKAREGMARYAIPTDKAFGISVVTLRAHGKRLGRDHDLAHALWKTGYYEARLLAMFVADPSRLTANEMDRWCAEFDSWSLCDTACLHLFDRTPHAWPKVKEWARSSDEFVRRAAFALVASLAVHDKRAPDAPFREALVLVERAAKDPRNFVKKAVNWALRSIGKRNATLHAAAIDVAERLTAEADPTARWIGKDALRELRGDAVRRRLAKKVKAG</sequence>
<dbReference type="EMBL" id="CP012333">
    <property type="protein sequence ID" value="AKV01413.1"/>
    <property type="molecule type" value="Genomic_DNA"/>
</dbReference>
<dbReference type="AlphaFoldDB" id="A0A0K1Q6Q0"/>